<dbReference type="Pfam" id="PF00057">
    <property type="entry name" value="Ldl_recept_a"/>
    <property type="match status" value="2"/>
</dbReference>
<keyword evidence="12" id="KW-1185">Reference proteome</keyword>
<organism evidence="11 12">
    <name type="scientific">Meganyctiphanes norvegica</name>
    <name type="common">Northern krill</name>
    <name type="synonym">Thysanopoda norvegica</name>
    <dbReference type="NCBI Taxonomy" id="48144"/>
    <lineage>
        <taxon>Eukaryota</taxon>
        <taxon>Metazoa</taxon>
        <taxon>Ecdysozoa</taxon>
        <taxon>Arthropoda</taxon>
        <taxon>Crustacea</taxon>
        <taxon>Multicrustacea</taxon>
        <taxon>Malacostraca</taxon>
        <taxon>Eumalacostraca</taxon>
        <taxon>Eucarida</taxon>
        <taxon>Euphausiacea</taxon>
        <taxon>Euphausiidae</taxon>
        <taxon>Meganyctiphanes</taxon>
    </lineage>
</organism>
<dbReference type="InterPro" id="IPR016186">
    <property type="entry name" value="C-type_lectin-like/link_sf"/>
</dbReference>
<feature type="disulfide bond" evidence="8">
    <location>
        <begin position="95"/>
        <end position="110"/>
    </location>
</feature>
<dbReference type="PRINTS" id="PR00261">
    <property type="entry name" value="LDLRECEPTOR"/>
</dbReference>
<dbReference type="PROSITE" id="PS50068">
    <property type="entry name" value="LDLRA_2"/>
    <property type="match status" value="3"/>
</dbReference>
<dbReference type="SUPFAM" id="SSF56436">
    <property type="entry name" value="C-type lectin-like"/>
    <property type="match status" value="1"/>
</dbReference>
<sequence>MVSHVAFLTILICVIPGYGMRIVDEQMLESLKNENEFDRIRRASDDNEGELDNHFRIGRPTLRQLYTNTEGEGVPFCDFLCQDDSGDCQPKEYVCDHIMDCGDGSDELNCGTSVFKEIMLGSLKNKNKLDRKRRSFEDNNDQRVPFCDFHCLDDSSDCLPKEYECDDIMDCRDGSDELNCDINMLREAQHENHDNREPVCDFHCASAPRVCIPIEWECDGKADCEDGSDEDNCIASMVRESQDAVMDQREPCLSPYAVFGKQCVIVIEVKQTWMEARDHCAKLGLGLLEIREETVTPLKTYLSDVYQDLYDIWIGASDIQKEGRFTWNSGRTVDLSWGWGIGQPNNWEDDENCVEFSSNYDAKMNDANCNELNYFACEKI</sequence>
<evidence type="ECO:0000256" key="3">
    <source>
        <dbReference type="ARBA" id="ARBA00022692"/>
    </source>
</evidence>
<dbReference type="Gene3D" id="3.10.100.10">
    <property type="entry name" value="Mannose-Binding Protein A, subunit A"/>
    <property type="match status" value="1"/>
</dbReference>
<dbReference type="PROSITE" id="PS01209">
    <property type="entry name" value="LDLRA_1"/>
    <property type="match status" value="1"/>
</dbReference>
<keyword evidence="7 8" id="KW-1015">Disulfide bond</keyword>
<evidence type="ECO:0000256" key="1">
    <source>
        <dbReference type="ARBA" id="ARBA00004167"/>
    </source>
</evidence>
<feature type="domain" description="C-type lectin" evidence="10">
    <location>
        <begin position="259"/>
        <end position="378"/>
    </location>
</feature>
<feature type="chain" id="PRO_5043977002" description="C-type lectin domain-containing protein" evidence="9">
    <location>
        <begin position="20"/>
        <end position="380"/>
    </location>
</feature>
<dbReference type="EMBL" id="CAXKWB010028895">
    <property type="protein sequence ID" value="CAL4134654.1"/>
    <property type="molecule type" value="Genomic_DNA"/>
</dbReference>
<dbReference type="GO" id="GO:0005886">
    <property type="term" value="C:plasma membrane"/>
    <property type="evidence" value="ECO:0007669"/>
    <property type="project" value="TreeGrafter"/>
</dbReference>
<dbReference type="InterPro" id="IPR023415">
    <property type="entry name" value="LDLR_class-A_CS"/>
</dbReference>
<evidence type="ECO:0000256" key="7">
    <source>
        <dbReference type="ARBA" id="ARBA00023157"/>
    </source>
</evidence>
<feature type="signal peptide" evidence="9">
    <location>
        <begin position="1"/>
        <end position="19"/>
    </location>
</feature>
<protein>
    <recommendedName>
        <fullName evidence="10">C-type lectin domain-containing protein</fullName>
    </recommendedName>
</protein>
<evidence type="ECO:0000259" key="10">
    <source>
        <dbReference type="PROSITE" id="PS50041"/>
    </source>
</evidence>
<dbReference type="Gene3D" id="4.10.1220.10">
    <property type="entry name" value="EGF-type module"/>
    <property type="match status" value="1"/>
</dbReference>
<evidence type="ECO:0000256" key="4">
    <source>
        <dbReference type="ARBA" id="ARBA00022737"/>
    </source>
</evidence>
<dbReference type="SMART" id="SM00034">
    <property type="entry name" value="CLECT"/>
    <property type="match status" value="1"/>
</dbReference>
<dbReference type="CDD" id="cd00037">
    <property type="entry name" value="CLECT"/>
    <property type="match status" value="1"/>
</dbReference>
<keyword evidence="6" id="KW-0472">Membrane</keyword>
<dbReference type="SMART" id="SM00192">
    <property type="entry name" value="LDLa"/>
    <property type="match status" value="3"/>
</dbReference>
<dbReference type="PROSITE" id="PS50041">
    <property type="entry name" value="C_TYPE_LECTIN_2"/>
    <property type="match status" value="1"/>
</dbReference>
<evidence type="ECO:0000256" key="9">
    <source>
        <dbReference type="SAM" id="SignalP"/>
    </source>
</evidence>
<dbReference type="InterPro" id="IPR036055">
    <property type="entry name" value="LDL_receptor-like_sf"/>
</dbReference>
<evidence type="ECO:0000256" key="2">
    <source>
        <dbReference type="ARBA" id="ARBA00004308"/>
    </source>
</evidence>
<dbReference type="InterPro" id="IPR016187">
    <property type="entry name" value="CTDL_fold"/>
</dbReference>
<keyword evidence="9" id="KW-0732">Signal</keyword>
<evidence type="ECO:0000256" key="5">
    <source>
        <dbReference type="ARBA" id="ARBA00022989"/>
    </source>
</evidence>
<name>A0AAV2RST2_MEGNR</name>
<dbReference type="InterPro" id="IPR001304">
    <property type="entry name" value="C-type_lectin-like"/>
</dbReference>
<dbReference type="Proteomes" id="UP001497623">
    <property type="component" value="Unassembled WGS sequence"/>
</dbReference>
<evidence type="ECO:0000256" key="8">
    <source>
        <dbReference type="PROSITE-ProRule" id="PRU00124"/>
    </source>
</evidence>
<feature type="disulfide bond" evidence="8">
    <location>
        <begin position="218"/>
        <end position="233"/>
    </location>
</feature>
<dbReference type="GO" id="GO:0016192">
    <property type="term" value="P:vesicle-mediated transport"/>
    <property type="evidence" value="ECO:0007669"/>
    <property type="project" value="UniProtKB-ARBA"/>
</dbReference>
<comment type="subcellular location">
    <subcellularLocation>
        <location evidence="2">Endomembrane system</location>
    </subcellularLocation>
    <subcellularLocation>
        <location evidence="1">Membrane</location>
        <topology evidence="1">Single-pass membrane protein</topology>
    </subcellularLocation>
</comment>
<dbReference type="GO" id="GO:0012505">
    <property type="term" value="C:endomembrane system"/>
    <property type="evidence" value="ECO:0007669"/>
    <property type="project" value="UniProtKB-SubCell"/>
</dbReference>
<keyword evidence="5" id="KW-1133">Transmembrane helix</keyword>
<keyword evidence="4" id="KW-0677">Repeat</keyword>
<comment type="caution">
    <text evidence="11">The sequence shown here is derived from an EMBL/GenBank/DDBJ whole genome shotgun (WGS) entry which is preliminary data.</text>
</comment>
<gene>
    <name evidence="11" type="ORF">MNOR_LOCUS27448</name>
</gene>
<keyword evidence="3" id="KW-0812">Transmembrane</keyword>
<feature type="disulfide bond" evidence="8">
    <location>
        <begin position="165"/>
        <end position="180"/>
    </location>
</feature>
<evidence type="ECO:0000313" key="12">
    <source>
        <dbReference type="Proteomes" id="UP001497623"/>
    </source>
</evidence>
<dbReference type="PANTHER" id="PTHR24270">
    <property type="entry name" value="LOW-DENSITY LIPOPROTEIN RECEPTOR-RELATED"/>
    <property type="match status" value="1"/>
</dbReference>
<reference evidence="11 12" key="1">
    <citation type="submission" date="2024-05" db="EMBL/GenBank/DDBJ databases">
        <authorList>
            <person name="Wallberg A."/>
        </authorList>
    </citation>
    <scope>NUCLEOTIDE SEQUENCE [LARGE SCALE GENOMIC DNA]</scope>
</reference>
<dbReference type="CDD" id="cd00112">
    <property type="entry name" value="LDLa"/>
    <property type="match status" value="3"/>
</dbReference>
<proteinExistence type="predicted"/>
<dbReference type="Pfam" id="PF00059">
    <property type="entry name" value="Lectin_C"/>
    <property type="match status" value="1"/>
</dbReference>
<evidence type="ECO:0000313" key="11">
    <source>
        <dbReference type="EMBL" id="CAL4134654.1"/>
    </source>
</evidence>
<accession>A0AAV2RST2</accession>
<evidence type="ECO:0000256" key="6">
    <source>
        <dbReference type="ARBA" id="ARBA00023136"/>
    </source>
</evidence>
<dbReference type="PANTHER" id="PTHR24270:SF62">
    <property type="entry name" value="LOW-DENSITY LIPOPROTEIN RECEPTOR-RELATED PROTEIN 2"/>
    <property type="match status" value="1"/>
</dbReference>
<dbReference type="SUPFAM" id="SSF57424">
    <property type="entry name" value="LDL receptor-like module"/>
    <property type="match status" value="3"/>
</dbReference>
<dbReference type="InterPro" id="IPR002172">
    <property type="entry name" value="LDrepeatLR_classA_rpt"/>
</dbReference>
<dbReference type="InterPro" id="IPR050685">
    <property type="entry name" value="LDLR"/>
</dbReference>
<dbReference type="AlphaFoldDB" id="A0AAV2RST2"/>
<comment type="caution">
    <text evidence="8">Lacks conserved residue(s) required for the propagation of feature annotation.</text>
</comment>
<dbReference type="Gene3D" id="4.10.400.10">
    <property type="entry name" value="Low-density Lipoprotein Receptor"/>
    <property type="match status" value="2"/>
</dbReference>